<dbReference type="OrthoDB" id="199847at2157"/>
<protein>
    <recommendedName>
        <fullName evidence="4">Hydrolase</fullName>
    </recommendedName>
</protein>
<dbReference type="GeneID" id="33316615"/>
<keyword evidence="3" id="KW-1185">Reference proteome</keyword>
<dbReference type="AlphaFoldDB" id="A0A2Z2MPS4"/>
<name>A0A2Z2MPS4_9EURY</name>
<organism evidence="2 3">
    <name type="scientific">Thermococcus siculi</name>
    <dbReference type="NCBI Taxonomy" id="72803"/>
    <lineage>
        <taxon>Archaea</taxon>
        <taxon>Methanobacteriati</taxon>
        <taxon>Methanobacteriota</taxon>
        <taxon>Thermococci</taxon>
        <taxon>Thermococcales</taxon>
        <taxon>Thermococcaceae</taxon>
        <taxon>Thermococcus</taxon>
    </lineage>
</organism>
<evidence type="ECO:0008006" key="4">
    <source>
        <dbReference type="Google" id="ProtNLM"/>
    </source>
</evidence>
<keyword evidence="1" id="KW-0812">Transmembrane</keyword>
<dbReference type="Proteomes" id="UP000250125">
    <property type="component" value="Chromosome"/>
</dbReference>
<dbReference type="EMBL" id="CP015103">
    <property type="protein sequence ID" value="ASJ07736.1"/>
    <property type="molecule type" value="Genomic_DNA"/>
</dbReference>
<keyword evidence="1" id="KW-0472">Membrane</keyword>
<dbReference type="Pfam" id="PF04307">
    <property type="entry name" value="YdjM"/>
    <property type="match status" value="1"/>
</dbReference>
<feature type="transmembrane region" description="Helical" evidence="1">
    <location>
        <begin position="12"/>
        <end position="35"/>
    </location>
</feature>
<sequence length="154" mass="16933">MDPLEHASIPVLAYLAISNEPTWGAVAALVIGAVFPDLDAFCREHRSYLHSLLFALPLFGLACWSGNGYAPLFTVGWLSHIFLDFFTGVIPPVYPLSRRGWGISIRARGGPRGFGIKVRMVESYPDPRHDYDIEIGGSVALLLVTLAALLIRMH</sequence>
<accession>A0A2Z2MPS4</accession>
<evidence type="ECO:0000313" key="3">
    <source>
        <dbReference type="Proteomes" id="UP000250125"/>
    </source>
</evidence>
<keyword evidence="1" id="KW-1133">Transmembrane helix</keyword>
<dbReference type="RefSeq" id="WP_088854982.1">
    <property type="nucleotide sequence ID" value="NZ_CP015103.1"/>
</dbReference>
<evidence type="ECO:0000256" key="1">
    <source>
        <dbReference type="SAM" id="Phobius"/>
    </source>
</evidence>
<gene>
    <name evidence="2" type="ORF">A3L11_00210</name>
</gene>
<reference evidence="2 3" key="1">
    <citation type="submission" date="2016-04" db="EMBL/GenBank/DDBJ databases">
        <title>Complete genome sequence of Thermococcus siculi type strain RG-20.</title>
        <authorList>
            <person name="Oger P.M."/>
        </authorList>
    </citation>
    <scope>NUCLEOTIDE SEQUENCE [LARGE SCALE GENOMIC DNA]</scope>
    <source>
        <strain evidence="2 3">RG-20</strain>
    </source>
</reference>
<evidence type="ECO:0000313" key="2">
    <source>
        <dbReference type="EMBL" id="ASJ07736.1"/>
    </source>
</evidence>
<feature type="transmembrane region" description="Helical" evidence="1">
    <location>
        <begin position="47"/>
        <end position="65"/>
    </location>
</feature>
<dbReference type="KEGG" id="tsl:A3L11_00210"/>
<feature type="transmembrane region" description="Helical" evidence="1">
    <location>
        <begin position="133"/>
        <end position="151"/>
    </location>
</feature>
<proteinExistence type="predicted"/>
<dbReference type="InterPro" id="IPR007404">
    <property type="entry name" value="YdjM-like"/>
</dbReference>